<evidence type="ECO:0000313" key="2">
    <source>
        <dbReference type="EMBL" id="KAF2139797.1"/>
    </source>
</evidence>
<name>A0A6A6BA63_9PEZI</name>
<feature type="compositionally biased region" description="Low complexity" evidence="1">
    <location>
        <begin position="62"/>
        <end position="76"/>
    </location>
</feature>
<gene>
    <name evidence="2" type="ORF">K452DRAFT_56192</name>
</gene>
<proteinExistence type="predicted"/>
<feature type="region of interest" description="Disordered" evidence="1">
    <location>
        <begin position="44"/>
        <end position="105"/>
    </location>
</feature>
<dbReference type="Proteomes" id="UP000799438">
    <property type="component" value="Unassembled WGS sequence"/>
</dbReference>
<dbReference type="GeneID" id="54304357"/>
<evidence type="ECO:0000313" key="3">
    <source>
        <dbReference type="Proteomes" id="UP000799438"/>
    </source>
</evidence>
<organism evidence="2 3">
    <name type="scientific">Aplosporella prunicola CBS 121167</name>
    <dbReference type="NCBI Taxonomy" id="1176127"/>
    <lineage>
        <taxon>Eukaryota</taxon>
        <taxon>Fungi</taxon>
        <taxon>Dikarya</taxon>
        <taxon>Ascomycota</taxon>
        <taxon>Pezizomycotina</taxon>
        <taxon>Dothideomycetes</taxon>
        <taxon>Dothideomycetes incertae sedis</taxon>
        <taxon>Botryosphaeriales</taxon>
        <taxon>Aplosporellaceae</taxon>
        <taxon>Aplosporella</taxon>
    </lineage>
</organism>
<accession>A0A6A6BA63</accession>
<protein>
    <submittedName>
        <fullName evidence="2">Uncharacterized protein</fullName>
    </submittedName>
</protein>
<reference evidence="2" key="1">
    <citation type="journal article" date="2020" name="Stud. Mycol.">
        <title>101 Dothideomycetes genomes: a test case for predicting lifestyles and emergence of pathogens.</title>
        <authorList>
            <person name="Haridas S."/>
            <person name="Albert R."/>
            <person name="Binder M."/>
            <person name="Bloem J."/>
            <person name="Labutti K."/>
            <person name="Salamov A."/>
            <person name="Andreopoulos B."/>
            <person name="Baker S."/>
            <person name="Barry K."/>
            <person name="Bills G."/>
            <person name="Bluhm B."/>
            <person name="Cannon C."/>
            <person name="Castanera R."/>
            <person name="Culley D."/>
            <person name="Daum C."/>
            <person name="Ezra D."/>
            <person name="Gonzalez J."/>
            <person name="Henrissat B."/>
            <person name="Kuo A."/>
            <person name="Liang C."/>
            <person name="Lipzen A."/>
            <person name="Lutzoni F."/>
            <person name="Magnuson J."/>
            <person name="Mondo S."/>
            <person name="Nolan M."/>
            <person name="Ohm R."/>
            <person name="Pangilinan J."/>
            <person name="Park H.-J."/>
            <person name="Ramirez L."/>
            <person name="Alfaro M."/>
            <person name="Sun H."/>
            <person name="Tritt A."/>
            <person name="Yoshinaga Y."/>
            <person name="Zwiers L.-H."/>
            <person name="Turgeon B."/>
            <person name="Goodwin S."/>
            <person name="Spatafora J."/>
            <person name="Crous P."/>
            <person name="Grigoriev I."/>
        </authorList>
    </citation>
    <scope>NUCLEOTIDE SEQUENCE</scope>
    <source>
        <strain evidence="2">CBS 121167</strain>
    </source>
</reference>
<evidence type="ECO:0000256" key="1">
    <source>
        <dbReference type="SAM" id="MobiDB-lite"/>
    </source>
</evidence>
<feature type="compositionally biased region" description="Basic and acidic residues" evidence="1">
    <location>
        <begin position="84"/>
        <end position="99"/>
    </location>
</feature>
<dbReference type="AlphaFoldDB" id="A0A6A6BA63"/>
<sequence length="131" mass="14139">MTTAADGQTLACPREGSRDAAFVEFAKQKETVAGIILARHHHPQTTIYNHNHLTTTVSPPRSSHSLTSLASLAHTSPLRPPHAPRAESPHVRRSPERPGLHPLRAAAQAYQPLVLPPTSAFPAPDTPCMRA</sequence>
<feature type="compositionally biased region" description="Polar residues" evidence="1">
    <location>
        <begin position="44"/>
        <end position="61"/>
    </location>
</feature>
<dbReference type="EMBL" id="ML995491">
    <property type="protein sequence ID" value="KAF2139797.1"/>
    <property type="molecule type" value="Genomic_DNA"/>
</dbReference>
<keyword evidence="3" id="KW-1185">Reference proteome</keyword>
<dbReference type="RefSeq" id="XP_033395510.1">
    <property type="nucleotide sequence ID" value="XM_033546850.1"/>
</dbReference>